<organism evidence="3 4">
    <name type="scientific">Alteromonas ponticola</name>
    <dbReference type="NCBI Taxonomy" id="2720613"/>
    <lineage>
        <taxon>Bacteria</taxon>
        <taxon>Pseudomonadati</taxon>
        <taxon>Pseudomonadota</taxon>
        <taxon>Gammaproteobacteria</taxon>
        <taxon>Alteromonadales</taxon>
        <taxon>Alteromonadaceae</taxon>
        <taxon>Alteromonas/Salinimonas group</taxon>
        <taxon>Alteromonas</taxon>
    </lineage>
</organism>
<name>A0ABX1QYW6_9ALTE</name>
<dbReference type="InterPro" id="IPR020843">
    <property type="entry name" value="ER"/>
</dbReference>
<dbReference type="CDD" id="cd05288">
    <property type="entry name" value="PGDH"/>
    <property type="match status" value="1"/>
</dbReference>
<protein>
    <submittedName>
        <fullName evidence="3">NADP-dependent oxidoreductase</fullName>
    </submittedName>
</protein>
<dbReference type="InterPro" id="IPR045010">
    <property type="entry name" value="MDR_fam"/>
</dbReference>
<sequence length="335" mass="36403">MAIHQKWIYKTRPTAQVGAEHYAYEESVLDDTLSANEVLVEARFISVDPYMRIQQSAKANWEAPHPINQIQGAAAVSQVLKSYHAAYQSGDWVSGYTGWQSHARVHGNELAKLDATIAPVETALGVLGMPGRTAWFGLMEAGQPKAGDTLVVSGAAGAVGSLVCQFGIKAGCKVVGIAGSDEKCQWLTTLGVHKTLNYKQQSEQQIETILQERGGVDVYFDNVGGQISDAVLASLNVRARVVICGQISQYNGGLDTPQTGPRLLHHLLYKRASIQGILARDFTHRMPEMFDKVLPWLADESLVFNSTFVEGFEQLPHALSGLFAGDNIGKLIVKV</sequence>
<dbReference type="PANTHER" id="PTHR43205">
    <property type="entry name" value="PROSTAGLANDIN REDUCTASE"/>
    <property type="match status" value="1"/>
</dbReference>
<dbReference type="EMBL" id="JAATNW010000003">
    <property type="protein sequence ID" value="NMH59419.1"/>
    <property type="molecule type" value="Genomic_DNA"/>
</dbReference>
<dbReference type="SUPFAM" id="SSF51735">
    <property type="entry name" value="NAD(P)-binding Rossmann-fold domains"/>
    <property type="match status" value="1"/>
</dbReference>
<evidence type="ECO:0000256" key="1">
    <source>
        <dbReference type="ARBA" id="ARBA00023002"/>
    </source>
</evidence>
<dbReference type="InterPro" id="IPR011032">
    <property type="entry name" value="GroES-like_sf"/>
</dbReference>
<keyword evidence="4" id="KW-1185">Reference proteome</keyword>
<dbReference type="SMART" id="SM00829">
    <property type="entry name" value="PKS_ER"/>
    <property type="match status" value="1"/>
</dbReference>
<dbReference type="Proteomes" id="UP000709336">
    <property type="component" value="Unassembled WGS sequence"/>
</dbReference>
<dbReference type="PANTHER" id="PTHR43205:SF7">
    <property type="entry name" value="PROSTAGLANDIN REDUCTASE 1"/>
    <property type="match status" value="1"/>
</dbReference>
<dbReference type="Gene3D" id="3.90.180.10">
    <property type="entry name" value="Medium-chain alcohol dehydrogenases, catalytic domain"/>
    <property type="match status" value="1"/>
</dbReference>
<feature type="domain" description="Enoyl reductase (ER)" evidence="2">
    <location>
        <begin position="18"/>
        <end position="333"/>
    </location>
</feature>
<accession>A0ABX1QYW6</accession>
<gene>
    <name evidence="3" type="ORF">HCJ96_05245</name>
</gene>
<proteinExistence type="predicted"/>
<dbReference type="Pfam" id="PF00107">
    <property type="entry name" value="ADH_zinc_N"/>
    <property type="match status" value="1"/>
</dbReference>
<evidence type="ECO:0000313" key="4">
    <source>
        <dbReference type="Proteomes" id="UP000709336"/>
    </source>
</evidence>
<dbReference type="Gene3D" id="3.40.50.720">
    <property type="entry name" value="NAD(P)-binding Rossmann-like Domain"/>
    <property type="match status" value="1"/>
</dbReference>
<dbReference type="Pfam" id="PF16884">
    <property type="entry name" value="ADH_N_2"/>
    <property type="match status" value="1"/>
</dbReference>
<dbReference type="InterPro" id="IPR041694">
    <property type="entry name" value="ADH_N_2"/>
</dbReference>
<reference evidence="3 4" key="1">
    <citation type="submission" date="2020-03" db="EMBL/GenBank/DDBJ databases">
        <title>Alteromonas ponticola sp. nov., isolated from seawater.</title>
        <authorList>
            <person name="Yoon J.-H."/>
            <person name="Kim Y.-O."/>
        </authorList>
    </citation>
    <scope>NUCLEOTIDE SEQUENCE [LARGE SCALE GENOMIC DNA]</scope>
    <source>
        <strain evidence="3 4">MYP5</strain>
    </source>
</reference>
<dbReference type="InterPro" id="IPR036291">
    <property type="entry name" value="NAD(P)-bd_dom_sf"/>
</dbReference>
<evidence type="ECO:0000259" key="2">
    <source>
        <dbReference type="SMART" id="SM00829"/>
    </source>
</evidence>
<keyword evidence="1" id="KW-0560">Oxidoreductase</keyword>
<dbReference type="InterPro" id="IPR013149">
    <property type="entry name" value="ADH-like_C"/>
</dbReference>
<evidence type="ECO:0000313" key="3">
    <source>
        <dbReference type="EMBL" id="NMH59419.1"/>
    </source>
</evidence>
<comment type="caution">
    <text evidence="3">The sequence shown here is derived from an EMBL/GenBank/DDBJ whole genome shotgun (WGS) entry which is preliminary data.</text>
</comment>
<dbReference type="SUPFAM" id="SSF50129">
    <property type="entry name" value="GroES-like"/>
    <property type="match status" value="1"/>
</dbReference>
<dbReference type="RefSeq" id="WP_169209996.1">
    <property type="nucleotide sequence ID" value="NZ_JAATNW010000003.1"/>
</dbReference>